<evidence type="ECO:0000313" key="1">
    <source>
        <dbReference type="EMBL" id="NEV66164.1"/>
    </source>
</evidence>
<dbReference type="Pfam" id="PF08854">
    <property type="entry name" value="DUF1824"/>
    <property type="match status" value="1"/>
</dbReference>
<proteinExistence type="predicted"/>
<organism evidence="1">
    <name type="scientific">Lyngbya confervoides BDU141951</name>
    <dbReference type="NCBI Taxonomy" id="1574623"/>
    <lineage>
        <taxon>Bacteria</taxon>
        <taxon>Bacillati</taxon>
        <taxon>Cyanobacteriota</taxon>
        <taxon>Cyanophyceae</taxon>
        <taxon>Oscillatoriophycideae</taxon>
        <taxon>Oscillatoriales</taxon>
        <taxon>Microcoleaceae</taxon>
        <taxon>Lyngbya</taxon>
    </lineage>
</organism>
<dbReference type="AlphaFoldDB" id="A0A0C1Y325"/>
<dbReference type="Gene3D" id="3.30.360.10">
    <property type="entry name" value="Dihydrodipicolinate Reductase, domain 2"/>
    <property type="match status" value="1"/>
</dbReference>
<dbReference type="InterPro" id="IPR014953">
    <property type="entry name" value="DUF1824"/>
</dbReference>
<accession>A0A0C1Y325</accession>
<dbReference type="EMBL" id="JTHE02000003">
    <property type="protein sequence ID" value="NEV66164.1"/>
    <property type="molecule type" value="Genomic_DNA"/>
</dbReference>
<dbReference type="SUPFAM" id="SSF160532">
    <property type="entry name" value="Ava3019-like"/>
    <property type="match status" value="1"/>
</dbReference>
<protein>
    <submittedName>
        <fullName evidence="1">DUF1824 family protein</fullName>
    </submittedName>
</protein>
<sequence>MTVTDSNPVDYKALRQRLAQFSCLETPPVLAETDKVAIREALRTFNEAADYETLGVCADTLAIAQTALESFVAALSRPVQLSLDARSGPVFLKFNTLKGAWYLDGYTGTSRGVLVSFHASEPEFDLVNGTYGPLPFDLFESPQ</sequence>
<reference evidence="1" key="2">
    <citation type="journal article" date="2015" name="Genome Announc.">
        <title>Draft Genome Sequence of Filamentous Marine Cyanobacterium Lyngbya confervoides Strain BDU141951.</title>
        <authorList>
            <person name="Chandrababunaidu M.M."/>
            <person name="Sen D."/>
            <person name="Tripathy S."/>
        </authorList>
    </citation>
    <scope>NUCLEOTIDE SEQUENCE</scope>
    <source>
        <strain evidence="1">BDU141951</strain>
    </source>
</reference>
<reference evidence="1" key="1">
    <citation type="submission" date="2014-11" db="EMBL/GenBank/DDBJ databases">
        <authorList>
            <person name="Malar M.C."/>
            <person name="Sen D."/>
            <person name="Tripathy S."/>
        </authorList>
    </citation>
    <scope>NUCLEOTIDE SEQUENCE</scope>
    <source>
        <strain evidence="1">BDU141951</strain>
    </source>
</reference>
<gene>
    <name evidence="1" type="ORF">QQ91_003435</name>
</gene>
<reference evidence="1" key="3">
    <citation type="submission" date="2020-02" db="EMBL/GenBank/DDBJ databases">
        <authorList>
            <person name="Sarangi A.N."/>
            <person name="Ghosh S."/>
            <person name="Mukherjee M."/>
            <person name="Tripathy S."/>
        </authorList>
    </citation>
    <scope>NUCLEOTIDE SEQUENCE</scope>
    <source>
        <strain evidence="1">BDU141951</strain>
    </source>
</reference>
<comment type="caution">
    <text evidence="1">The sequence shown here is derived from an EMBL/GenBank/DDBJ whole genome shotgun (WGS) entry which is preliminary data.</text>
</comment>
<name>A0A0C1Y325_9CYAN</name>